<dbReference type="InterPro" id="IPR016181">
    <property type="entry name" value="Acyl_CoA_acyltransferase"/>
</dbReference>
<dbReference type="SUPFAM" id="SSF52266">
    <property type="entry name" value="SGNH hydrolase"/>
    <property type="match status" value="1"/>
</dbReference>
<sequence>MTLSLTVRAADLLHGALDSVAEKDGWVRPVRFTPAQLRALGSVRAWHPGVFKQMAACTAGVTLEFDTDATRVELEVRMDEFPRPTRGVLDDVAGHDHAPAAPFDGVSADVDGRHLPLMVPGPDGLLELVLDDPAAAPEPGLQRLPLAGMGEPHRVRVWLPCLTTCAVRDVRADGTYLTPVPARERLVVLGDSIAQGFVACDPARTWPALLADHLGLDLLNQGVGAQVFQPGSLAGLAQAAGEVAAVVVEFGENYRFEPCQASRVEREVRTYLYEVAEAFPEAPTWVLTSPCRLEELYPTHPRSCAGDVDAMIASAAAAHPQMRVVDARALLDEGRLPELLADGSDHPDPEGQRMMAERLGFVADVTRDAPEVRRERALGLVEAAGKDAFPLAECLRRGLGEVLLAEKSAVLVALSDGARMVWGTSRRLVRRALTCFGPGGSVALVCGERSLAREVGRATGGRPKACHVAVWGEGAEVSAPRGSARDLRTLTPAYEGAIRTNYSHAEYLAPGQLEAALVEGAFLGGFEQGRLVGFVGENPEGALGALEVLEDHRRAGWGAALVAAQVARELGRGWRPWAEVWPDNKASLALLRSTGFEVRPAERFWVVA</sequence>
<dbReference type="Pfam" id="PF08445">
    <property type="entry name" value="FR47"/>
    <property type="match status" value="1"/>
</dbReference>
<dbReference type="Gene3D" id="3.40.50.1110">
    <property type="entry name" value="SGNH hydrolase"/>
    <property type="match status" value="1"/>
</dbReference>
<dbReference type="Pfam" id="PF13472">
    <property type="entry name" value="Lipase_GDSL_2"/>
    <property type="match status" value="1"/>
</dbReference>
<proteinExistence type="predicted"/>
<evidence type="ECO:0000259" key="1">
    <source>
        <dbReference type="PROSITE" id="PS51186"/>
    </source>
</evidence>
<dbReference type="InterPro" id="IPR000182">
    <property type="entry name" value="GNAT_dom"/>
</dbReference>
<protein>
    <submittedName>
        <fullName evidence="2">GNAT family N-acetyltransferase</fullName>
    </submittedName>
</protein>
<dbReference type="PROSITE" id="PS51186">
    <property type="entry name" value="GNAT"/>
    <property type="match status" value="1"/>
</dbReference>
<reference evidence="2 3" key="1">
    <citation type="journal article" date="2021" name="Sci. Rep.">
        <title>The distribution of antibiotic resistance genes in chicken gut microbiota commensals.</title>
        <authorList>
            <person name="Juricova H."/>
            <person name="Matiasovicova J."/>
            <person name="Kubasova T."/>
            <person name="Cejkova D."/>
            <person name="Rychlik I."/>
        </authorList>
    </citation>
    <scope>NUCLEOTIDE SEQUENCE [LARGE SCALE GENOMIC DNA]</scope>
    <source>
        <strain evidence="2 3">An794</strain>
    </source>
</reference>
<dbReference type="RefSeq" id="WP_204793653.1">
    <property type="nucleotide sequence ID" value="NZ_JACSNQ010000015.1"/>
</dbReference>
<keyword evidence="3" id="KW-1185">Reference proteome</keyword>
<accession>A0ABS2F2U8</accession>
<evidence type="ECO:0000313" key="2">
    <source>
        <dbReference type="EMBL" id="MBM6775314.1"/>
    </source>
</evidence>
<name>A0ABS2F2U8_9ACTN</name>
<dbReference type="EMBL" id="JACSNQ010000015">
    <property type="protein sequence ID" value="MBM6775314.1"/>
    <property type="molecule type" value="Genomic_DNA"/>
</dbReference>
<dbReference type="SUPFAM" id="SSF55729">
    <property type="entry name" value="Acyl-CoA N-acyltransferases (Nat)"/>
    <property type="match status" value="1"/>
</dbReference>
<gene>
    <name evidence="2" type="ORF">H9X80_07125</name>
</gene>
<dbReference type="Gene3D" id="3.40.630.30">
    <property type="match status" value="1"/>
</dbReference>
<evidence type="ECO:0000313" key="3">
    <source>
        <dbReference type="Proteomes" id="UP000712527"/>
    </source>
</evidence>
<dbReference type="InterPro" id="IPR013830">
    <property type="entry name" value="SGNH_hydro"/>
</dbReference>
<dbReference type="Gene3D" id="2.60.120.260">
    <property type="entry name" value="Galactose-binding domain-like"/>
    <property type="match status" value="1"/>
</dbReference>
<feature type="domain" description="N-acetyltransferase" evidence="1">
    <location>
        <begin position="485"/>
        <end position="608"/>
    </location>
</feature>
<dbReference type="InterPro" id="IPR013653">
    <property type="entry name" value="GCN5-like_dom"/>
</dbReference>
<organism evidence="2 3">
    <name type="scientific">Olsenella profusa</name>
    <dbReference type="NCBI Taxonomy" id="138595"/>
    <lineage>
        <taxon>Bacteria</taxon>
        <taxon>Bacillati</taxon>
        <taxon>Actinomycetota</taxon>
        <taxon>Coriobacteriia</taxon>
        <taxon>Coriobacteriales</taxon>
        <taxon>Atopobiaceae</taxon>
        <taxon>Olsenella</taxon>
    </lineage>
</organism>
<dbReference type="CDD" id="cd04301">
    <property type="entry name" value="NAT_SF"/>
    <property type="match status" value="1"/>
</dbReference>
<dbReference type="InterPro" id="IPR036514">
    <property type="entry name" value="SGNH_hydro_sf"/>
</dbReference>
<comment type="caution">
    <text evidence="2">The sequence shown here is derived from an EMBL/GenBank/DDBJ whole genome shotgun (WGS) entry which is preliminary data.</text>
</comment>
<dbReference type="Proteomes" id="UP000712527">
    <property type="component" value="Unassembled WGS sequence"/>
</dbReference>